<dbReference type="PANTHER" id="PTHR35801">
    <property type="entry name" value="PHOSPHOSERINE PHOSPHATASE RSBX"/>
    <property type="match status" value="1"/>
</dbReference>
<organism evidence="2 3">
    <name type="scientific">Candidatus Anaerotruncus excrementipullorum</name>
    <dbReference type="NCBI Taxonomy" id="2838465"/>
    <lineage>
        <taxon>Bacteria</taxon>
        <taxon>Bacillati</taxon>
        <taxon>Bacillota</taxon>
        <taxon>Clostridia</taxon>
        <taxon>Eubacteriales</taxon>
        <taxon>Oscillospiraceae</taxon>
        <taxon>Anaerotruncus</taxon>
    </lineage>
</organism>
<reference evidence="2" key="2">
    <citation type="submission" date="2021-04" db="EMBL/GenBank/DDBJ databases">
        <authorList>
            <person name="Gilroy R."/>
        </authorList>
    </citation>
    <scope>NUCLEOTIDE SEQUENCE</scope>
    <source>
        <strain evidence="2">CHK188-5543</strain>
    </source>
</reference>
<gene>
    <name evidence="2" type="ORF">H9736_05480</name>
</gene>
<dbReference type="InterPro" id="IPR039248">
    <property type="entry name" value="Ptase_RsbX"/>
</dbReference>
<dbReference type="SUPFAM" id="SSF81606">
    <property type="entry name" value="PP2C-like"/>
    <property type="match status" value="1"/>
</dbReference>
<dbReference type="InterPro" id="IPR036457">
    <property type="entry name" value="PPM-type-like_dom_sf"/>
</dbReference>
<dbReference type="Gene3D" id="3.60.40.10">
    <property type="entry name" value="PPM-type phosphatase domain"/>
    <property type="match status" value="1"/>
</dbReference>
<accession>A0A9D2B7E6</accession>
<protein>
    <submittedName>
        <fullName evidence="2">Serine/threonine-protein phosphatase</fullName>
    </submittedName>
</protein>
<evidence type="ECO:0000313" key="2">
    <source>
        <dbReference type="EMBL" id="HIX65683.1"/>
    </source>
</evidence>
<evidence type="ECO:0000259" key="1">
    <source>
        <dbReference type="Pfam" id="PF07228"/>
    </source>
</evidence>
<dbReference type="PANTHER" id="PTHR35801:SF1">
    <property type="entry name" value="PHOSPHOSERINE PHOSPHATASE RSBX"/>
    <property type="match status" value="1"/>
</dbReference>
<dbReference type="InterPro" id="IPR001932">
    <property type="entry name" value="PPM-type_phosphatase-like_dom"/>
</dbReference>
<dbReference type="Pfam" id="PF07228">
    <property type="entry name" value="SpoIIE"/>
    <property type="match status" value="1"/>
</dbReference>
<reference evidence="2" key="1">
    <citation type="journal article" date="2021" name="PeerJ">
        <title>Extensive microbial diversity within the chicken gut microbiome revealed by metagenomics and culture.</title>
        <authorList>
            <person name="Gilroy R."/>
            <person name="Ravi A."/>
            <person name="Getino M."/>
            <person name="Pursley I."/>
            <person name="Horton D.L."/>
            <person name="Alikhan N.F."/>
            <person name="Baker D."/>
            <person name="Gharbi K."/>
            <person name="Hall N."/>
            <person name="Watson M."/>
            <person name="Adriaenssens E.M."/>
            <person name="Foster-Nyarko E."/>
            <person name="Jarju S."/>
            <person name="Secka A."/>
            <person name="Antonio M."/>
            <person name="Oren A."/>
            <person name="Chaudhuri R.R."/>
            <person name="La Ragione R."/>
            <person name="Hildebrand F."/>
            <person name="Pallen M.J."/>
        </authorList>
    </citation>
    <scope>NUCLEOTIDE SEQUENCE</scope>
    <source>
        <strain evidence="2">CHK188-5543</strain>
    </source>
</reference>
<feature type="domain" description="PPM-type phosphatase" evidence="1">
    <location>
        <begin position="34"/>
        <end position="220"/>
    </location>
</feature>
<evidence type="ECO:0000313" key="3">
    <source>
        <dbReference type="Proteomes" id="UP000886800"/>
    </source>
</evidence>
<name>A0A9D2B7E6_9FIRM</name>
<dbReference type="Proteomes" id="UP000886800">
    <property type="component" value="Unassembled WGS sequence"/>
</dbReference>
<sequence length="390" mass="43281">MDKLFMETGWVSLNKKGEELCGDRVEIRPQKANGDFTMVLADGLGSGVKANILSTLTSKILGTMIDSDVPIEDCVETIAATLPVCKVRGVAYATFTILKVHQGEITLVQYDNPDVIIIRDGKHFDYPKQEKVMSGKKIYETHMPIQLGDVFIAMSDGVIHAGVGQSLNFGWERKNVVEYVDTHFNRQMSARAVAGLISDACNDLYMGLPGDDTTVAVLRIRERMQVSLMIGPPVNPADDEKVMQLFFNGEGKTVVCGGTTSTIAAKYLHTKVQTKIDYLDPEIPPIGYIDGVDLCTEGVLTMKRVVEYAKKYIDTSGAVREWVGRRDGASLICQMLFEEATDVRLFVGRAMNPAHQNPDMPIDLSIKLRLMEDLHLYLGKMGKRVQISYY</sequence>
<comment type="caution">
    <text evidence="2">The sequence shown here is derived from an EMBL/GenBank/DDBJ whole genome shotgun (WGS) entry which is preliminary data.</text>
</comment>
<proteinExistence type="predicted"/>
<dbReference type="AlphaFoldDB" id="A0A9D2B7E6"/>
<dbReference type="EMBL" id="DXES01000121">
    <property type="protein sequence ID" value="HIX65683.1"/>
    <property type="molecule type" value="Genomic_DNA"/>
</dbReference>